<reference evidence="1" key="1">
    <citation type="journal article" date="2015" name="Nature">
        <title>Complex archaea that bridge the gap between prokaryotes and eukaryotes.</title>
        <authorList>
            <person name="Spang A."/>
            <person name="Saw J.H."/>
            <person name="Jorgensen S.L."/>
            <person name="Zaremba-Niedzwiedzka K."/>
            <person name="Martijn J."/>
            <person name="Lind A.E."/>
            <person name="van Eijk R."/>
            <person name="Schleper C."/>
            <person name="Guy L."/>
            <person name="Ettema T.J."/>
        </authorList>
    </citation>
    <scope>NUCLEOTIDE SEQUENCE</scope>
</reference>
<evidence type="ECO:0000313" key="1">
    <source>
        <dbReference type="EMBL" id="KKM65119.1"/>
    </source>
</evidence>
<accession>A0A0F9J5U2</accession>
<comment type="caution">
    <text evidence="1">The sequence shown here is derived from an EMBL/GenBank/DDBJ whole genome shotgun (WGS) entry which is preliminary data.</text>
</comment>
<proteinExistence type="predicted"/>
<feature type="non-terminal residue" evidence="1">
    <location>
        <position position="25"/>
    </location>
</feature>
<organism evidence="1">
    <name type="scientific">marine sediment metagenome</name>
    <dbReference type="NCBI Taxonomy" id="412755"/>
    <lineage>
        <taxon>unclassified sequences</taxon>
        <taxon>metagenomes</taxon>
        <taxon>ecological metagenomes</taxon>
    </lineage>
</organism>
<sequence length="25" mass="2903">MIRVHDLSEVAYGGAVELAQWWDEK</sequence>
<gene>
    <name evidence="1" type="ORF">LCGC14_1494430</name>
</gene>
<protein>
    <submittedName>
        <fullName evidence="1">Uncharacterized protein</fullName>
    </submittedName>
</protein>
<dbReference type="AlphaFoldDB" id="A0A0F9J5U2"/>
<name>A0A0F9J5U2_9ZZZZ</name>
<dbReference type="EMBL" id="LAZR01010775">
    <property type="protein sequence ID" value="KKM65119.1"/>
    <property type="molecule type" value="Genomic_DNA"/>
</dbReference>